<dbReference type="InterPro" id="IPR050792">
    <property type="entry name" value="ADP-ribosylglycohydrolase"/>
</dbReference>
<keyword evidence="4" id="KW-1185">Reference proteome</keyword>
<dbReference type="InterPro" id="IPR036705">
    <property type="entry name" value="Ribosyl_crysJ1_sf"/>
</dbReference>
<dbReference type="GO" id="GO:0046872">
    <property type="term" value="F:metal ion binding"/>
    <property type="evidence" value="ECO:0007669"/>
    <property type="project" value="UniProtKB-KW"/>
</dbReference>
<feature type="binding site" evidence="1">
    <location>
        <position position="373"/>
    </location>
    <ligand>
        <name>Mg(2+)</name>
        <dbReference type="ChEBI" id="CHEBI:18420"/>
        <label>1</label>
    </ligand>
</feature>
<dbReference type="OrthoDB" id="2021138at2759"/>
<dbReference type="Proteomes" id="UP000070544">
    <property type="component" value="Unassembled WGS sequence"/>
</dbReference>
<name>A0A139AQC1_GONPJ</name>
<reference evidence="3 4" key="1">
    <citation type="journal article" date="2015" name="Genome Biol. Evol.">
        <title>Phylogenomic analyses indicate that early fungi evolved digesting cell walls of algal ancestors of land plants.</title>
        <authorList>
            <person name="Chang Y."/>
            <person name="Wang S."/>
            <person name="Sekimoto S."/>
            <person name="Aerts A.L."/>
            <person name="Choi C."/>
            <person name="Clum A."/>
            <person name="LaButti K.M."/>
            <person name="Lindquist E.A."/>
            <person name="Yee Ngan C."/>
            <person name="Ohm R.A."/>
            <person name="Salamov A.A."/>
            <person name="Grigoriev I.V."/>
            <person name="Spatafora J.W."/>
            <person name="Berbee M.L."/>
        </authorList>
    </citation>
    <scope>NUCLEOTIDE SEQUENCE [LARGE SCALE GENOMIC DNA]</scope>
    <source>
        <strain evidence="3 4">JEL478</strain>
    </source>
</reference>
<organism evidence="3 4">
    <name type="scientific">Gonapodya prolifera (strain JEL478)</name>
    <name type="common">Monoblepharis prolifera</name>
    <dbReference type="NCBI Taxonomy" id="1344416"/>
    <lineage>
        <taxon>Eukaryota</taxon>
        <taxon>Fungi</taxon>
        <taxon>Fungi incertae sedis</taxon>
        <taxon>Chytridiomycota</taxon>
        <taxon>Chytridiomycota incertae sedis</taxon>
        <taxon>Monoblepharidomycetes</taxon>
        <taxon>Monoblepharidales</taxon>
        <taxon>Gonapodyaceae</taxon>
        <taxon>Gonapodya</taxon>
    </lineage>
</organism>
<evidence type="ECO:0000313" key="3">
    <source>
        <dbReference type="EMBL" id="KXS18703.1"/>
    </source>
</evidence>
<dbReference type="STRING" id="1344416.A0A139AQC1"/>
<feature type="region of interest" description="Disordered" evidence="2">
    <location>
        <begin position="113"/>
        <end position="135"/>
    </location>
</feature>
<dbReference type="Pfam" id="PF03747">
    <property type="entry name" value="ADP_ribosyl_GH"/>
    <property type="match status" value="1"/>
</dbReference>
<keyword evidence="1" id="KW-0460">Magnesium</keyword>
<evidence type="ECO:0000313" key="4">
    <source>
        <dbReference type="Proteomes" id="UP000070544"/>
    </source>
</evidence>
<dbReference type="GO" id="GO:0016787">
    <property type="term" value="F:hydrolase activity"/>
    <property type="evidence" value="ECO:0007669"/>
    <property type="project" value="UniProtKB-KW"/>
</dbReference>
<gene>
    <name evidence="3" type="ORF">M427DRAFT_132635</name>
</gene>
<evidence type="ECO:0000256" key="2">
    <source>
        <dbReference type="SAM" id="MobiDB-lite"/>
    </source>
</evidence>
<feature type="binding site" evidence="1">
    <location>
        <position position="89"/>
    </location>
    <ligand>
        <name>Mg(2+)</name>
        <dbReference type="ChEBI" id="CHEBI:18420"/>
        <label>1</label>
    </ligand>
</feature>
<feature type="binding site" evidence="1">
    <location>
        <position position="374"/>
    </location>
    <ligand>
        <name>Mg(2+)</name>
        <dbReference type="ChEBI" id="CHEBI:18420"/>
        <label>1</label>
    </ligand>
</feature>
<keyword evidence="3" id="KW-0378">Hydrolase</keyword>
<keyword evidence="1" id="KW-0479">Metal-binding</keyword>
<proteinExistence type="predicted"/>
<comment type="cofactor">
    <cofactor evidence="1">
        <name>Mg(2+)</name>
        <dbReference type="ChEBI" id="CHEBI:18420"/>
    </cofactor>
    <text evidence="1">Binds 2 magnesium ions per subunit.</text>
</comment>
<accession>A0A139AQC1</accession>
<dbReference type="SUPFAM" id="SSF101478">
    <property type="entry name" value="ADP-ribosylglycohydrolase"/>
    <property type="match status" value="1"/>
</dbReference>
<dbReference type="PANTHER" id="PTHR16222">
    <property type="entry name" value="ADP-RIBOSYLGLYCOHYDROLASE"/>
    <property type="match status" value="1"/>
</dbReference>
<sequence>MPHDSAAQPNQMMLDLLHVHPFVRAEVHDRILGTLFGAALGDAIGIYTEFLPKHQANTDYPARSFDLVAKTPPYRKDTHRAPHRPGNWTDDTDHALCIVLQWLEKSKVEVDEAHGTGTGNAHDGRSSPPSYKRSPGVVTPHALAFRLSTWCQQGLRALDGMPLGLGRTVASVIVTAGYTTNPHQTAVDVWRKGGRKAAANGSLMRTHPVGLMCLHKSAEECFKMAAELSCVTHVDPRCVLACCIGSALIRGLVRGEVSTEEGITDTIAAARRWYNDVWVATMKERYGAQETALDGEFAVKDDEIDLYVSGTHELVDLKLDDGAMGYVLKCLSTGLILLRKTMRALRADGSMRCRMDIFQTLITDLIMEGGDADTNGCFAGSLLGSHLGYKALPPKWRDGLNHGEWLLNKAESVAIILGARDGTYDGRADKDNAIDGAKGLLSKDQMEDRWARFTAKVLEESGVLAKTQPKSGMSSFFGLLGKRAT</sequence>
<feature type="binding site" evidence="1">
    <location>
        <position position="90"/>
    </location>
    <ligand>
        <name>Mg(2+)</name>
        <dbReference type="ChEBI" id="CHEBI:18420"/>
        <label>1</label>
    </ligand>
</feature>
<feature type="binding site" evidence="1">
    <location>
        <position position="91"/>
    </location>
    <ligand>
        <name>Mg(2+)</name>
        <dbReference type="ChEBI" id="CHEBI:18420"/>
        <label>1</label>
    </ligand>
</feature>
<dbReference type="PANTHER" id="PTHR16222:SF28">
    <property type="entry name" value="ADP-RIBOSYLGLYCOHYDROLASE"/>
    <property type="match status" value="1"/>
</dbReference>
<protein>
    <submittedName>
        <fullName evidence="3">ADP-ribosylglycohydrolase</fullName>
    </submittedName>
</protein>
<dbReference type="OMA" id="SHWRDGM"/>
<dbReference type="AlphaFoldDB" id="A0A139AQC1"/>
<feature type="binding site" evidence="1">
    <location>
        <position position="371"/>
    </location>
    <ligand>
        <name>Mg(2+)</name>
        <dbReference type="ChEBI" id="CHEBI:18420"/>
        <label>1</label>
    </ligand>
</feature>
<evidence type="ECO:0000256" key="1">
    <source>
        <dbReference type="PIRSR" id="PIRSR605502-1"/>
    </source>
</evidence>
<dbReference type="InterPro" id="IPR005502">
    <property type="entry name" value="Ribosyl_crysJ1"/>
</dbReference>
<dbReference type="EMBL" id="KQ965741">
    <property type="protein sequence ID" value="KXS18703.1"/>
    <property type="molecule type" value="Genomic_DNA"/>
</dbReference>
<dbReference type="Gene3D" id="1.10.4080.10">
    <property type="entry name" value="ADP-ribosylation/Crystallin J1"/>
    <property type="match status" value="1"/>
</dbReference>